<reference evidence="16" key="1">
    <citation type="journal article" date="2015" name="Proc. Natl. Acad. Sci. U.S.A.">
        <title>Genome sequence of the Asian Tiger mosquito, Aedes albopictus, reveals insights into its biology, genetics, and evolution.</title>
        <authorList>
            <person name="Chen X.G."/>
            <person name="Jiang X."/>
            <person name="Gu J."/>
            <person name="Xu M."/>
            <person name="Wu Y."/>
            <person name="Deng Y."/>
            <person name="Zhang C."/>
            <person name="Bonizzoni M."/>
            <person name="Dermauw W."/>
            <person name="Vontas J."/>
            <person name="Armbruster P."/>
            <person name="Huang X."/>
            <person name="Yang Y."/>
            <person name="Zhang H."/>
            <person name="He W."/>
            <person name="Peng H."/>
            <person name="Liu Y."/>
            <person name="Wu K."/>
            <person name="Chen J."/>
            <person name="Lirakis M."/>
            <person name="Topalis P."/>
            <person name="Van Leeuwen T."/>
            <person name="Hall A.B."/>
            <person name="Jiang X."/>
            <person name="Thorpe C."/>
            <person name="Mueller R.L."/>
            <person name="Sun C."/>
            <person name="Waterhouse R.M."/>
            <person name="Yan G."/>
            <person name="Tu Z.J."/>
            <person name="Fang X."/>
            <person name="James A.A."/>
        </authorList>
    </citation>
    <scope>NUCLEOTIDE SEQUENCE [LARGE SCALE GENOMIC DNA]</scope>
    <source>
        <strain evidence="16">Foshan</strain>
    </source>
</reference>
<protein>
    <recommendedName>
        <fullName evidence="17">C2h2-type zn-finger protein</fullName>
    </recommendedName>
</protein>
<feature type="region of interest" description="Disordered" evidence="12">
    <location>
        <begin position="119"/>
        <end position="154"/>
    </location>
</feature>
<keyword evidence="4 10" id="KW-0863">Zinc-finger</keyword>
<dbReference type="GeneID" id="109404493"/>
<feature type="domain" description="C2H2-type" evidence="13">
    <location>
        <begin position="257"/>
        <end position="284"/>
    </location>
</feature>
<evidence type="ECO:0000256" key="9">
    <source>
        <dbReference type="ARBA" id="ARBA00023242"/>
    </source>
</evidence>
<dbReference type="Pfam" id="PF00096">
    <property type="entry name" value="zf-C2H2"/>
    <property type="match status" value="6"/>
</dbReference>
<dbReference type="PROSITE" id="PS51915">
    <property type="entry name" value="ZAD"/>
    <property type="match status" value="1"/>
</dbReference>
<feature type="binding site" evidence="11">
    <location>
        <position position="59"/>
    </location>
    <ligand>
        <name>Zn(2+)</name>
        <dbReference type="ChEBI" id="CHEBI:29105"/>
    </ligand>
</feature>
<dbReference type="SUPFAM" id="SSF57667">
    <property type="entry name" value="beta-beta-alpha zinc fingers"/>
    <property type="match status" value="4"/>
</dbReference>
<feature type="compositionally biased region" description="Acidic residues" evidence="12">
    <location>
        <begin position="138"/>
        <end position="152"/>
    </location>
</feature>
<evidence type="ECO:0000313" key="15">
    <source>
        <dbReference type="EnsemblMetazoa" id="AALFPA23_019570.P28787"/>
    </source>
</evidence>
<feature type="domain" description="ZAD" evidence="14">
    <location>
        <begin position="9"/>
        <end position="83"/>
    </location>
</feature>
<feature type="domain" description="C2H2-type" evidence="13">
    <location>
        <begin position="362"/>
        <end position="389"/>
    </location>
</feature>
<dbReference type="PANTHER" id="PTHR16515">
    <property type="entry name" value="PR DOMAIN ZINC FINGER PROTEIN"/>
    <property type="match status" value="1"/>
</dbReference>
<keyword evidence="9" id="KW-0539">Nucleus</keyword>
<sequence length="536" mass="62482">MALPESIQQPCRVCFDTSENTVPLSRTEHGLTLAEMLSKCVVLEFHENDGLPFQCCVRCKDDLIVAYRLLERCWQSDAKFRFQLGDNKSAVRKTFPVSEEFVSVKIETGVDFDYTDQFKQEGDESDDDDKEDVNFMPDVEDDDEDDADDQDMRDDCKDYAKPKLQIVTQSNDKSERKRKKYVRRKLTSIPKRCCRCKIRFENLEEAEQHSTMHLDSRQTDPQKIAARPYECNTCYKRYSTKRALLFHQREMYADKPFECDECEQDFLLEDQYICHKESHANERKKQLPKCCACYQQFDSEESLKSHCKEVHLPESQSTEDSNANDYPCPICYNRFKTRRLLLNHKLAVNISTKAKRHRTKPYQCSQCGRVFRDIRTLSDHERFHQGERPFVCPVCSKPFAIQDSFRKHVKSHAIEDDHFKCETCGKGFKTKSNLKDHYVTHVSSDYRPLGCTLCSATFARKSCLKSHMRMHTGEKPFKCHLCDAAYAFSSDLKRHIMAHTGIKPYVCNVCGKSYPRQAYLRKHLATHNLDNSACNS</sequence>
<evidence type="ECO:0000256" key="3">
    <source>
        <dbReference type="ARBA" id="ARBA00022737"/>
    </source>
</evidence>
<feature type="domain" description="C2H2-type" evidence="13">
    <location>
        <begin position="449"/>
        <end position="476"/>
    </location>
</feature>
<evidence type="ECO:0000256" key="5">
    <source>
        <dbReference type="ARBA" id="ARBA00022833"/>
    </source>
</evidence>
<dbReference type="SMART" id="SM00355">
    <property type="entry name" value="ZnF_C2H2"/>
    <property type="match status" value="11"/>
</dbReference>
<dbReference type="RefSeq" id="XP_062706696.1">
    <property type="nucleotide sequence ID" value="XM_062850712.1"/>
</dbReference>
<evidence type="ECO:0000256" key="2">
    <source>
        <dbReference type="ARBA" id="ARBA00022723"/>
    </source>
</evidence>
<feature type="domain" description="C2H2-type" evidence="13">
    <location>
        <begin position="288"/>
        <end position="316"/>
    </location>
</feature>
<organism evidence="15 16">
    <name type="scientific">Aedes albopictus</name>
    <name type="common">Asian tiger mosquito</name>
    <name type="synonym">Stegomyia albopicta</name>
    <dbReference type="NCBI Taxonomy" id="7160"/>
    <lineage>
        <taxon>Eukaryota</taxon>
        <taxon>Metazoa</taxon>
        <taxon>Ecdysozoa</taxon>
        <taxon>Arthropoda</taxon>
        <taxon>Hexapoda</taxon>
        <taxon>Insecta</taxon>
        <taxon>Pterygota</taxon>
        <taxon>Neoptera</taxon>
        <taxon>Endopterygota</taxon>
        <taxon>Diptera</taxon>
        <taxon>Nematocera</taxon>
        <taxon>Culicoidea</taxon>
        <taxon>Culicidae</taxon>
        <taxon>Culicinae</taxon>
        <taxon>Aedini</taxon>
        <taxon>Aedes</taxon>
        <taxon>Stegomyia</taxon>
    </lineage>
</organism>
<evidence type="ECO:0000256" key="7">
    <source>
        <dbReference type="ARBA" id="ARBA00023125"/>
    </source>
</evidence>
<feature type="binding site" evidence="11">
    <location>
        <position position="14"/>
    </location>
    <ligand>
        <name>Zn(2+)</name>
        <dbReference type="ChEBI" id="CHEBI:29105"/>
    </ligand>
</feature>
<name>A0ABM1ZL83_AEDAL</name>
<keyword evidence="8" id="KW-0804">Transcription</keyword>
<comment type="subcellular location">
    <subcellularLocation>
        <location evidence="1">Nucleus</location>
    </subcellularLocation>
</comment>
<evidence type="ECO:0000256" key="12">
    <source>
        <dbReference type="SAM" id="MobiDB-lite"/>
    </source>
</evidence>
<dbReference type="InterPro" id="IPR036236">
    <property type="entry name" value="Znf_C2H2_sf"/>
</dbReference>
<accession>A0ABM1ZL83</accession>
<dbReference type="PANTHER" id="PTHR16515:SF49">
    <property type="entry name" value="GASTRULA ZINC FINGER PROTEIN XLCGF49.1-LIKE-RELATED"/>
    <property type="match status" value="1"/>
</dbReference>
<feature type="domain" description="C2H2-type" evidence="13">
    <location>
        <begin position="477"/>
        <end position="504"/>
    </location>
</feature>
<feature type="domain" description="C2H2-type" evidence="13">
    <location>
        <begin position="390"/>
        <end position="417"/>
    </location>
</feature>
<dbReference type="InterPro" id="IPR013087">
    <property type="entry name" value="Znf_C2H2_type"/>
</dbReference>
<evidence type="ECO:0000313" key="16">
    <source>
        <dbReference type="Proteomes" id="UP000069940"/>
    </source>
</evidence>
<reference evidence="15" key="2">
    <citation type="submission" date="2025-05" db="UniProtKB">
        <authorList>
            <consortium name="EnsemblMetazoa"/>
        </authorList>
    </citation>
    <scope>IDENTIFICATION</scope>
    <source>
        <strain evidence="15">Foshan</strain>
    </source>
</reference>
<evidence type="ECO:0000259" key="14">
    <source>
        <dbReference type="PROSITE" id="PS51915"/>
    </source>
</evidence>
<keyword evidence="3" id="KW-0677">Repeat</keyword>
<evidence type="ECO:0000256" key="1">
    <source>
        <dbReference type="ARBA" id="ARBA00004123"/>
    </source>
</evidence>
<feature type="binding site" evidence="11">
    <location>
        <position position="56"/>
    </location>
    <ligand>
        <name>Zn(2+)</name>
        <dbReference type="ChEBI" id="CHEBI:29105"/>
    </ligand>
</feature>
<dbReference type="PROSITE" id="PS50157">
    <property type="entry name" value="ZINC_FINGER_C2H2_2"/>
    <property type="match status" value="9"/>
</dbReference>
<keyword evidence="2 11" id="KW-0479">Metal-binding</keyword>
<evidence type="ECO:0000256" key="6">
    <source>
        <dbReference type="ARBA" id="ARBA00023015"/>
    </source>
</evidence>
<dbReference type="InterPro" id="IPR012934">
    <property type="entry name" value="Znf_AD"/>
</dbReference>
<feature type="domain" description="C2H2-type" evidence="13">
    <location>
        <begin position="419"/>
        <end position="446"/>
    </location>
</feature>
<dbReference type="SUPFAM" id="SSF57716">
    <property type="entry name" value="Glucocorticoid receptor-like (DNA-binding domain)"/>
    <property type="match status" value="1"/>
</dbReference>
<keyword evidence="5 11" id="KW-0862">Zinc</keyword>
<dbReference type="Proteomes" id="UP000069940">
    <property type="component" value="Unassembled WGS sequence"/>
</dbReference>
<dbReference type="SMART" id="SM00868">
    <property type="entry name" value="zf-AD"/>
    <property type="match status" value="1"/>
</dbReference>
<evidence type="ECO:0000259" key="13">
    <source>
        <dbReference type="PROSITE" id="PS50157"/>
    </source>
</evidence>
<dbReference type="EnsemblMetazoa" id="AALFPA23_019570.R28787">
    <property type="protein sequence ID" value="AALFPA23_019570.P28787"/>
    <property type="gene ID" value="AALFPA23_019570"/>
</dbReference>
<feature type="domain" description="C2H2-type" evidence="13">
    <location>
        <begin position="229"/>
        <end position="256"/>
    </location>
</feature>
<keyword evidence="16" id="KW-1185">Reference proteome</keyword>
<evidence type="ECO:0000256" key="4">
    <source>
        <dbReference type="ARBA" id="ARBA00022771"/>
    </source>
</evidence>
<feature type="binding site" evidence="11">
    <location>
        <position position="11"/>
    </location>
    <ligand>
        <name>Zn(2+)</name>
        <dbReference type="ChEBI" id="CHEBI:29105"/>
    </ligand>
</feature>
<dbReference type="Gene3D" id="3.30.160.60">
    <property type="entry name" value="Classic Zinc Finger"/>
    <property type="match status" value="8"/>
</dbReference>
<evidence type="ECO:0008006" key="17">
    <source>
        <dbReference type="Google" id="ProtNLM"/>
    </source>
</evidence>
<dbReference type="PROSITE" id="PS00028">
    <property type="entry name" value="ZINC_FINGER_C2H2_1"/>
    <property type="match status" value="9"/>
</dbReference>
<keyword evidence="6" id="KW-0805">Transcription regulation</keyword>
<proteinExistence type="predicted"/>
<dbReference type="InterPro" id="IPR050331">
    <property type="entry name" value="Zinc_finger"/>
</dbReference>
<evidence type="ECO:0000256" key="10">
    <source>
        <dbReference type="PROSITE-ProRule" id="PRU00042"/>
    </source>
</evidence>
<dbReference type="Pfam" id="PF07776">
    <property type="entry name" value="zf-AD"/>
    <property type="match status" value="1"/>
</dbReference>
<evidence type="ECO:0000256" key="11">
    <source>
        <dbReference type="PROSITE-ProRule" id="PRU01263"/>
    </source>
</evidence>
<evidence type="ECO:0000256" key="8">
    <source>
        <dbReference type="ARBA" id="ARBA00023163"/>
    </source>
</evidence>
<feature type="domain" description="C2H2-type" evidence="13">
    <location>
        <begin position="505"/>
        <end position="532"/>
    </location>
</feature>
<keyword evidence="7" id="KW-0238">DNA-binding</keyword>